<dbReference type="SUPFAM" id="SSF52540">
    <property type="entry name" value="P-loop containing nucleoside triphosphate hydrolases"/>
    <property type="match status" value="1"/>
</dbReference>
<evidence type="ECO:0000259" key="8">
    <source>
        <dbReference type="Pfam" id="PF06414"/>
    </source>
</evidence>
<evidence type="ECO:0000256" key="1">
    <source>
        <dbReference type="ARBA" id="ARBA00009104"/>
    </source>
</evidence>
<keyword evidence="10" id="KW-1185">Reference proteome</keyword>
<protein>
    <recommendedName>
        <fullName evidence="5">UDP-N-acetylglucosamine kinase</fullName>
        <ecNumber evidence="2">2.7.1.176</ecNumber>
    </recommendedName>
    <alternativeName>
        <fullName evidence="5">UDP-N-acetylglucosamine kinase</fullName>
    </alternativeName>
</protein>
<evidence type="ECO:0000256" key="4">
    <source>
        <dbReference type="ARBA" id="ARBA00022840"/>
    </source>
</evidence>
<feature type="compositionally biased region" description="Basic residues" evidence="7">
    <location>
        <begin position="383"/>
        <end position="393"/>
    </location>
</feature>
<evidence type="ECO:0000256" key="3">
    <source>
        <dbReference type="ARBA" id="ARBA00022741"/>
    </source>
</evidence>
<geneLocation type="plasmid" evidence="9 10">
    <name>pTH1</name>
</geneLocation>
<accession>A0AA97M271</accession>
<dbReference type="KEGG" id="thao:NI17_024015"/>
<feature type="domain" description="Zeta toxin" evidence="8">
    <location>
        <begin position="30"/>
        <end position="217"/>
    </location>
</feature>
<dbReference type="EMBL" id="CP063197">
    <property type="protein sequence ID" value="UOE22281.1"/>
    <property type="molecule type" value="Genomic_DNA"/>
</dbReference>
<keyword evidence="4" id="KW-0067">ATP-binding</keyword>
<evidence type="ECO:0000313" key="10">
    <source>
        <dbReference type="Proteomes" id="UP000265719"/>
    </source>
</evidence>
<dbReference type="GO" id="GO:0005524">
    <property type="term" value="F:ATP binding"/>
    <property type="evidence" value="ECO:0007669"/>
    <property type="project" value="UniProtKB-KW"/>
</dbReference>
<dbReference type="AlphaFoldDB" id="A0AA97M271"/>
<name>A0AA97M271_9ACTN</name>
<evidence type="ECO:0000313" key="9">
    <source>
        <dbReference type="EMBL" id="UOE22281.1"/>
    </source>
</evidence>
<keyword evidence="9" id="KW-0614">Plasmid</keyword>
<keyword evidence="3" id="KW-0547">Nucleotide-binding</keyword>
<proteinExistence type="inferred from homology"/>
<dbReference type="Gene3D" id="3.40.50.300">
    <property type="entry name" value="P-loop containing nucleotide triphosphate hydrolases"/>
    <property type="match status" value="1"/>
</dbReference>
<evidence type="ECO:0000256" key="5">
    <source>
        <dbReference type="ARBA" id="ARBA00032897"/>
    </source>
</evidence>
<comment type="similarity">
    <text evidence="1">Belongs to the zeta toxin family.</text>
</comment>
<dbReference type="Pfam" id="PF06414">
    <property type="entry name" value="Zeta_toxin"/>
    <property type="match status" value="1"/>
</dbReference>
<dbReference type="GO" id="GO:0016301">
    <property type="term" value="F:kinase activity"/>
    <property type="evidence" value="ECO:0007669"/>
    <property type="project" value="InterPro"/>
</dbReference>
<evidence type="ECO:0000256" key="7">
    <source>
        <dbReference type="SAM" id="MobiDB-lite"/>
    </source>
</evidence>
<feature type="region of interest" description="Disordered" evidence="7">
    <location>
        <begin position="327"/>
        <end position="393"/>
    </location>
</feature>
<evidence type="ECO:0000256" key="2">
    <source>
        <dbReference type="ARBA" id="ARBA00011963"/>
    </source>
</evidence>
<dbReference type="Proteomes" id="UP000265719">
    <property type="component" value="Plasmid pTH1"/>
</dbReference>
<dbReference type="EC" id="2.7.1.176" evidence="2"/>
<dbReference type="InterPro" id="IPR027417">
    <property type="entry name" value="P-loop_NTPase"/>
</dbReference>
<sequence length="393" mass="43888">MKPSDFALDDETLDRIFDREEFNVRDQVFEGYPEGIEQPTLVLIGGQPGAGKSHAIQSILRSHPDELVPLSGDDLRPFHPDFEVLSRDHPWLMPNATAQASGAWVRRCLNYALEKRHSLLFEGVFRDPLTVVQTADRFANANYRVEVVGLAVPYRESLLATLGRYLHPSGSEAAPRWTPTSAHDNAYRMIPSTLQAAEDSPSPDVLRVTNRNAEYLHTNTRTPSRQWRDPTPGAAVVAAQRERNAPPGPQEVRRWLQSYLDHTAELTHRGQVNDTTRSTLERLAVEAERLVALAYPHDTAVHGVVSARREQFARAHNAGPGEVTLEQVRLPEPPPSEGRSIQEYQQAPSRRAALDTARLPETSHTAYRQPPPSPRPTPGNNAPHRKPPPRPSL</sequence>
<dbReference type="InterPro" id="IPR010488">
    <property type="entry name" value="Zeta_toxin_domain"/>
</dbReference>
<comment type="catalytic activity">
    <reaction evidence="6">
        <text>UDP-N-acetyl-alpha-D-glucosamine + ATP = UDP-N-acetyl-alpha-D-glucosamine 3'-phosphate + ADP + H(+)</text>
        <dbReference type="Rhea" id="RHEA:32671"/>
        <dbReference type="ChEBI" id="CHEBI:15378"/>
        <dbReference type="ChEBI" id="CHEBI:30616"/>
        <dbReference type="ChEBI" id="CHEBI:57705"/>
        <dbReference type="ChEBI" id="CHEBI:64353"/>
        <dbReference type="ChEBI" id="CHEBI:456216"/>
        <dbReference type="EC" id="2.7.1.176"/>
    </reaction>
</comment>
<gene>
    <name evidence="9" type="ORF">NI17_024015</name>
</gene>
<dbReference type="RefSeq" id="WP_068693615.1">
    <property type="nucleotide sequence ID" value="NZ_CP063197.1"/>
</dbReference>
<evidence type="ECO:0000256" key="6">
    <source>
        <dbReference type="ARBA" id="ARBA00048178"/>
    </source>
</evidence>
<reference evidence="9" key="1">
    <citation type="submission" date="2020-10" db="EMBL/GenBank/DDBJ databases">
        <title>De novo genome project of the cellulose decomposer Thermobifida halotolerans type strain.</title>
        <authorList>
            <person name="Nagy I."/>
            <person name="Horvath B."/>
            <person name="Kukolya J."/>
            <person name="Nagy I."/>
            <person name="Orsini M."/>
        </authorList>
    </citation>
    <scope>NUCLEOTIDE SEQUENCE</scope>
    <source>
        <strain evidence="9">DSM 44931</strain>
        <plasmid evidence="9">pTH1</plasmid>
    </source>
</reference>
<organism evidence="9 10">
    <name type="scientific">Thermobifida halotolerans</name>
    <dbReference type="NCBI Taxonomy" id="483545"/>
    <lineage>
        <taxon>Bacteria</taxon>
        <taxon>Bacillati</taxon>
        <taxon>Actinomycetota</taxon>
        <taxon>Actinomycetes</taxon>
        <taxon>Streptosporangiales</taxon>
        <taxon>Nocardiopsidaceae</taxon>
        <taxon>Thermobifida</taxon>
    </lineage>
</organism>